<dbReference type="KEGG" id="cmr:Cycma_0262"/>
<organism evidence="1 2">
    <name type="scientific">Cyclobacterium marinum (strain ATCC 25205 / DSM 745 / LMG 13164 / NCIMB 1802)</name>
    <name type="common">Flectobacillus marinus</name>
    <dbReference type="NCBI Taxonomy" id="880070"/>
    <lineage>
        <taxon>Bacteria</taxon>
        <taxon>Pseudomonadati</taxon>
        <taxon>Bacteroidota</taxon>
        <taxon>Cytophagia</taxon>
        <taxon>Cytophagales</taxon>
        <taxon>Cyclobacteriaceae</taxon>
        <taxon>Cyclobacterium</taxon>
    </lineage>
</organism>
<keyword evidence="2" id="KW-1185">Reference proteome</keyword>
<accession>G0J3A2</accession>
<gene>
    <name evidence="1" type="ordered locus">Cycma_0262</name>
</gene>
<reference evidence="2" key="1">
    <citation type="submission" date="2011-07" db="EMBL/GenBank/DDBJ databases">
        <title>The complete genome of Cyclobacterium marinum DSM 745.</title>
        <authorList>
            <person name="Lucas S."/>
            <person name="Han J."/>
            <person name="Lapidus A."/>
            <person name="Bruce D."/>
            <person name="Goodwin L."/>
            <person name="Pitluck S."/>
            <person name="Peters L."/>
            <person name="Kyrpides N."/>
            <person name="Mavromatis K."/>
            <person name="Ivanova N."/>
            <person name="Ovchinnikova G."/>
            <person name="Chertkov O."/>
            <person name="Detter J.C."/>
            <person name="Tapia R."/>
            <person name="Han C."/>
            <person name="Land M."/>
            <person name="Hauser L."/>
            <person name="Markowitz V."/>
            <person name="Cheng J.-F."/>
            <person name="Hugenholtz P."/>
            <person name="Woyke T."/>
            <person name="Wu D."/>
            <person name="Tindall B."/>
            <person name="Schuetze A."/>
            <person name="Brambilla E."/>
            <person name="Klenk H.-P."/>
            <person name="Eisen J.A."/>
        </authorList>
    </citation>
    <scope>NUCLEOTIDE SEQUENCE [LARGE SCALE GENOMIC DNA]</scope>
    <source>
        <strain evidence="2">ATCC 25205 / DSM 745 / LMG 13164 / NCIMB 1802</strain>
    </source>
</reference>
<dbReference type="AlphaFoldDB" id="G0J3A2"/>
<dbReference type="EMBL" id="CP002955">
    <property type="protein sequence ID" value="AEL24043.1"/>
    <property type="molecule type" value="Genomic_DNA"/>
</dbReference>
<name>G0J3A2_CYCMS</name>
<dbReference type="Proteomes" id="UP000001635">
    <property type="component" value="Chromosome"/>
</dbReference>
<evidence type="ECO:0000313" key="1">
    <source>
        <dbReference type="EMBL" id="AEL24043.1"/>
    </source>
</evidence>
<dbReference type="STRING" id="880070.Cycma_0262"/>
<sequence>MLKSGVMNRYLMMVKITLLLNCIGNSKKIQMNEAQIKIIRKAKSIVKNGDRVRCRKCPGTLRTFTFSHWDVCWMVSKSGIDDYSPLSIDKINGKEIHLKK</sequence>
<proteinExistence type="predicted"/>
<dbReference type="HOGENOM" id="CLU_2301163_0_0_10"/>
<evidence type="ECO:0000313" key="2">
    <source>
        <dbReference type="Proteomes" id="UP000001635"/>
    </source>
</evidence>
<protein>
    <submittedName>
        <fullName evidence="1">Uncharacterized protein</fullName>
    </submittedName>
</protein>